<evidence type="ECO:0000313" key="3">
    <source>
        <dbReference type="Proteomes" id="UP000515277"/>
    </source>
</evidence>
<dbReference type="AlphaFoldDB" id="A0A7G7XD14"/>
<protein>
    <submittedName>
        <fullName evidence="2">Uncharacterized protein</fullName>
    </submittedName>
</protein>
<feature type="chain" id="PRO_5030163283" evidence="1">
    <location>
        <begin position="23"/>
        <end position="483"/>
    </location>
</feature>
<evidence type="ECO:0000256" key="1">
    <source>
        <dbReference type="SAM" id="SignalP"/>
    </source>
</evidence>
<reference evidence="3" key="1">
    <citation type="journal article" date="2020" name="Microbiol. Resour. Announc.">
        <title>Complete genome sequences of four natural Pseudomonas isolates that catabolize a wide range of aromatic compounds relevant to lignin valorization.</title>
        <authorList>
            <person name="Hatmaker E.A."/>
            <person name="Presley G."/>
            <person name="Cannon O."/>
            <person name="Guss A.M."/>
            <person name="Elkins J.G."/>
        </authorList>
    </citation>
    <scope>NUCLEOTIDE SEQUENCE [LARGE SCALE GENOMIC DNA]</scope>
    <source>
        <strain evidence="3">H1F5C</strain>
    </source>
</reference>
<keyword evidence="1" id="KW-0732">Signal</keyword>
<feature type="signal peptide" evidence="1">
    <location>
        <begin position="1"/>
        <end position="22"/>
    </location>
</feature>
<gene>
    <name evidence="2" type="ORF">GGI48_01295</name>
</gene>
<evidence type="ECO:0000313" key="2">
    <source>
        <dbReference type="EMBL" id="QNH77859.1"/>
    </source>
</evidence>
<sequence>MRKVCAAIICLLISLSSTQVYSDTGSYSLKEKVELNLALLDEKPLDDEEYQKVIISSVFNGEGFCRDSFSRAFVRNFFSSSKKSILTITINKIPYVSYTYDQKNKACNKTYSIESELSGLELARKTNRKFIVTLLYNDEAEIGALQDLSDIGKSVSALGTAPVLSGATSALVDMLAKKFDKVVQASLSSKDLHQVEIRLPNEAGATRFQLSAKIASKHYDLLNMTVVKQPSRLYGKRPSSVMTTTYRADGTSAQSVIENYRAGPGAAVGDVFDRLRIECNELRSNFSLALNEKDMRALLESHLLHNYSPKQTRLHLLSCFNDSDISKVVTFELKEYVVFNDAPRPDFRRDPSFLSNLNQSGYSKITTESTLYFDKGALLPVRSVGQLVALPNIVGPFCYQFLEKNKVNFIMFDRVSNKTLYFEAVIDKEYSAEEYEGGMLSIINSLSVDSAAPYEYNTASGIAACIDSRKSNIGMKVASASVY</sequence>
<dbReference type="EMBL" id="CP060201">
    <property type="protein sequence ID" value="QNH77859.1"/>
    <property type="molecule type" value="Genomic_DNA"/>
</dbReference>
<proteinExistence type="predicted"/>
<name>A0A7G7XD14_9PSED</name>
<dbReference type="RefSeq" id="WP_179596471.1">
    <property type="nucleotide sequence ID" value="NZ_CP060201.1"/>
</dbReference>
<dbReference type="Proteomes" id="UP000515277">
    <property type="component" value="Chromosome"/>
</dbReference>
<accession>A0A7G7XD14</accession>
<organism evidence="2 3">
    <name type="scientific">Pseudomonas protegens</name>
    <dbReference type="NCBI Taxonomy" id="380021"/>
    <lineage>
        <taxon>Bacteria</taxon>
        <taxon>Pseudomonadati</taxon>
        <taxon>Pseudomonadota</taxon>
        <taxon>Gammaproteobacteria</taxon>
        <taxon>Pseudomonadales</taxon>
        <taxon>Pseudomonadaceae</taxon>
        <taxon>Pseudomonas</taxon>
    </lineage>
</organism>